<keyword evidence="1" id="KW-0812">Transmembrane</keyword>
<accession>A0AAD0TXN8</accession>
<evidence type="ECO:0000313" key="2">
    <source>
        <dbReference type="EMBL" id="AYJ81210.1"/>
    </source>
</evidence>
<proteinExistence type="predicted"/>
<keyword evidence="2" id="KW-0614">Plasmid</keyword>
<reference evidence="2 3" key="1">
    <citation type="submission" date="2018-10" db="EMBL/GenBank/DDBJ databases">
        <title>Complete genome sequences of Arcobacter cryaerophilus strains ATCC 43158 and ATCC 49615.</title>
        <authorList>
            <person name="Miller W.G."/>
            <person name="Yee E."/>
            <person name="Bono J.L."/>
        </authorList>
    </citation>
    <scope>NUCLEOTIDE SEQUENCE [LARGE SCALE GENOMIC DNA]</scope>
    <source>
        <strain evidence="2 3">ATCC 43158</strain>
        <plasmid evidence="3">pacry43158</plasmid>
    </source>
</reference>
<dbReference type="RefSeq" id="WP_066152291.1">
    <property type="nucleotide sequence ID" value="NZ_CP021073.1"/>
</dbReference>
<organism evidence="2 3">
    <name type="scientific">Aliarcobacter cryaerophilus ATCC 43158</name>
    <dbReference type="NCBI Taxonomy" id="1032070"/>
    <lineage>
        <taxon>Bacteria</taxon>
        <taxon>Pseudomonadati</taxon>
        <taxon>Campylobacterota</taxon>
        <taxon>Epsilonproteobacteria</taxon>
        <taxon>Campylobacterales</taxon>
        <taxon>Arcobacteraceae</taxon>
        <taxon>Aliarcobacter</taxon>
    </lineage>
</organism>
<protein>
    <submittedName>
        <fullName evidence="2">Uncharacterized protein</fullName>
    </submittedName>
</protein>
<geneLocation type="plasmid" evidence="3">
    <name>pacry43158</name>
</geneLocation>
<keyword evidence="1" id="KW-1133">Transmembrane helix</keyword>
<dbReference type="GeneID" id="39475573"/>
<evidence type="ECO:0000256" key="1">
    <source>
        <dbReference type="SAM" id="Phobius"/>
    </source>
</evidence>
<feature type="transmembrane region" description="Helical" evidence="1">
    <location>
        <begin position="6"/>
        <end position="24"/>
    </location>
</feature>
<dbReference type="EMBL" id="CP032824">
    <property type="protein sequence ID" value="AYJ81210.1"/>
    <property type="molecule type" value="Genomic_DNA"/>
</dbReference>
<sequence>MLKQKYVIGTILTILIVFLVYYFFADSVVEDVKKEDIKISQINNTKKIEVVPDKTENIISNIENKEEKAKEKQIEEKGKVLFSSVDSTGRYTILLINDVDIEIPKKNSTRYIPVLGEIEENSNISTFTISISEDYINFLSDLKIKIIDKLNEKRVIETHSYFLGNLDLDSLYNISLYISGDTLDGKIKSSSKIPDFILKSFSNNNQPIVINEDDYKDKPSNNQE</sequence>
<evidence type="ECO:0000313" key="3">
    <source>
        <dbReference type="Proteomes" id="UP000273809"/>
    </source>
</evidence>
<dbReference type="KEGG" id="acre:ACRYA_a0085"/>
<dbReference type="Proteomes" id="UP000273809">
    <property type="component" value="Plasmid pACRY43158"/>
</dbReference>
<keyword evidence="1" id="KW-0472">Membrane</keyword>
<dbReference type="AlphaFoldDB" id="A0AAD0TXN8"/>
<name>A0AAD0TXN8_9BACT</name>
<gene>
    <name evidence="2" type="ORF">ACRYA_a0085</name>
</gene>